<evidence type="ECO:0000256" key="3">
    <source>
        <dbReference type="ARBA" id="ARBA00023242"/>
    </source>
</evidence>
<dbReference type="InterPro" id="IPR050863">
    <property type="entry name" value="CenT-Element_Derived"/>
</dbReference>
<dbReference type="Proteomes" id="UP000191500">
    <property type="component" value="Unassembled WGS sequence"/>
</dbReference>
<dbReference type="SUPFAM" id="SSF46689">
    <property type="entry name" value="Homeodomain-like"/>
    <property type="match status" value="1"/>
</dbReference>
<dbReference type="Pfam" id="PF03184">
    <property type="entry name" value="DDE_1"/>
    <property type="match status" value="1"/>
</dbReference>
<accession>A0A1V6USH9</accession>
<dbReference type="InterPro" id="IPR007889">
    <property type="entry name" value="HTH_Psq"/>
</dbReference>
<dbReference type="Pfam" id="PF05225">
    <property type="entry name" value="HTH_psq"/>
    <property type="match status" value="1"/>
</dbReference>
<dbReference type="Pfam" id="PF03221">
    <property type="entry name" value="HTH_Tnp_Tc5"/>
    <property type="match status" value="1"/>
</dbReference>
<dbReference type="GO" id="GO:0005634">
    <property type="term" value="C:nucleus"/>
    <property type="evidence" value="ECO:0007669"/>
    <property type="project" value="UniProtKB-SubCell"/>
</dbReference>
<reference evidence="6" key="1">
    <citation type="journal article" date="2017" name="Nat. Microbiol.">
        <title>Global analysis of biosynthetic gene clusters reveals vast potential of secondary metabolite production in Penicillium species.</title>
        <authorList>
            <person name="Nielsen J.C."/>
            <person name="Grijseels S."/>
            <person name="Prigent S."/>
            <person name="Ji B."/>
            <person name="Dainat J."/>
            <person name="Nielsen K.F."/>
            <person name="Frisvad J.C."/>
            <person name="Workman M."/>
            <person name="Nielsen J."/>
        </authorList>
    </citation>
    <scope>NUCLEOTIDE SEQUENCE [LARGE SCALE GENOMIC DNA]</scope>
    <source>
        <strain evidence="6">IBT 31321</strain>
    </source>
</reference>
<evidence type="ECO:0000256" key="1">
    <source>
        <dbReference type="ARBA" id="ARBA00004123"/>
    </source>
</evidence>
<organism evidence="5 6">
    <name type="scientific">Penicillium coprophilum</name>
    <dbReference type="NCBI Taxonomy" id="36646"/>
    <lineage>
        <taxon>Eukaryota</taxon>
        <taxon>Fungi</taxon>
        <taxon>Dikarya</taxon>
        <taxon>Ascomycota</taxon>
        <taxon>Pezizomycotina</taxon>
        <taxon>Eurotiomycetes</taxon>
        <taxon>Eurotiomycetidae</taxon>
        <taxon>Eurotiales</taxon>
        <taxon>Aspergillaceae</taxon>
        <taxon>Penicillium</taxon>
    </lineage>
</organism>
<comment type="subcellular location">
    <subcellularLocation>
        <location evidence="1">Nucleus</location>
    </subcellularLocation>
</comment>
<name>A0A1V6USH9_9EURO</name>
<proteinExistence type="predicted"/>
<keyword evidence="3" id="KW-0539">Nucleus</keyword>
<dbReference type="PANTHER" id="PTHR19303:SF62">
    <property type="entry name" value="HTH CENPB-TYPE DOMAIN-CONTAINING PROTEIN-RELATED"/>
    <property type="match status" value="1"/>
</dbReference>
<sequence>MPPIRSQSSSNLAEQEGRILLAIQAFKNKEITTIREVARRFEVPRSTLQRRLAGNTFRPETRANNHKLTETEEESLEKWILSMDRRGGAPRPSMVREMANLLLEKRGTTPVISVGENWVTNYVKRHPLLSSRFSKRYNYERAKCEDLKVIMEWFNLVEKTILQFRIDPDDIFNFDETGFAMGLTATARVISRSDVYGRRALLQPGNREWVTIIECTNAAGWALPPCVIFKGKVFIESWFDSLPGDWRFKVSPNGWTSDEIGLRWLEKLFIPITSLLR</sequence>
<gene>
    <name evidence="5" type="ORF">PENCOP_c005G01271</name>
</gene>
<keyword evidence="2" id="KW-0238">DNA-binding</keyword>
<protein>
    <recommendedName>
        <fullName evidence="4">HTH CENPB-type domain-containing protein</fullName>
    </recommendedName>
</protein>
<comment type="caution">
    <text evidence="5">The sequence shown here is derived from an EMBL/GenBank/DDBJ whole genome shotgun (WGS) entry which is preliminary data.</text>
</comment>
<evidence type="ECO:0000256" key="2">
    <source>
        <dbReference type="ARBA" id="ARBA00023125"/>
    </source>
</evidence>
<evidence type="ECO:0000259" key="4">
    <source>
        <dbReference type="PROSITE" id="PS51253"/>
    </source>
</evidence>
<dbReference type="AlphaFoldDB" id="A0A1V6USH9"/>
<dbReference type="EMBL" id="MDDG01000005">
    <property type="protein sequence ID" value="OQE41382.1"/>
    <property type="molecule type" value="Genomic_DNA"/>
</dbReference>
<feature type="domain" description="HTH CENPB-type" evidence="4">
    <location>
        <begin position="60"/>
        <end position="132"/>
    </location>
</feature>
<dbReference type="PROSITE" id="PS51253">
    <property type="entry name" value="HTH_CENPB"/>
    <property type="match status" value="1"/>
</dbReference>
<evidence type="ECO:0000313" key="5">
    <source>
        <dbReference type="EMBL" id="OQE41382.1"/>
    </source>
</evidence>
<dbReference type="SMART" id="SM00674">
    <property type="entry name" value="CENPB"/>
    <property type="match status" value="1"/>
</dbReference>
<dbReference type="InterPro" id="IPR006600">
    <property type="entry name" value="HTH_CenpB_DNA-bd_dom"/>
</dbReference>
<dbReference type="InterPro" id="IPR009057">
    <property type="entry name" value="Homeodomain-like_sf"/>
</dbReference>
<evidence type="ECO:0000313" key="6">
    <source>
        <dbReference type="Proteomes" id="UP000191500"/>
    </source>
</evidence>
<dbReference type="GO" id="GO:0003677">
    <property type="term" value="F:DNA binding"/>
    <property type="evidence" value="ECO:0007669"/>
    <property type="project" value="UniProtKB-KW"/>
</dbReference>
<dbReference type="PANTHER" id="PTHR19303">
    <property type="entry name" value="TRANSPOSON"/>
    <property type="match status" value="1"/>
</dbReference>
<dbReference type="InterPro" id="IPR004875">
    <property type="entry name" value="DDE_SF_endonuclease_dom"/>
</dbReference>
<keyword evidence="6" id="KW-1185">Reference proteome</keyword>